<keyword evidence="3" id="KW-0723">Serine/threonine-protein kinase</keyword>
<comment type="subcellular location">
    <subcellularLocation>
        <location evidence="1">Nucleus</location>
    </subcellularLocation>
</comment>
<dbReference type="InterPro" id="IPR011009">
    <property type="entry name" value="Kinase-like_dom_sf"/>
</dbReference>
<dbReference type="PROSITE" id="PS50011">
    <property type="entry name" value="PROTEIN_KINASE_DOM"/>
    <property type="match status" value="1"/>
</dbReference>
<dbReference type="GO" id="GO:0004693">
    <property type="term" value="F:cyclin-dependent protein serine/threonine kinase activity"/>
    <property type="evidence" value="ECO:0007669"/>
    <property type="project" value="UniProtKB-EC"/>
</dbReference>
<evidence type="ECO:0000256" key="6">
    <source>
        <dbReference type="ARBA" id="ARBA00022679"/>
    </source>
</evidence>
<sequence>LQGICFCHQRAIIHRDLKSQNLLIDPQKGVIKLADFGLARAVNVPVRAYTQNVAKKPELLKRSLCEMMVRPLSQLTGECRDIGRIRYEFGVDIWSIGCIFVELATKSALFPGDSEIDQIIRIFRHAMLVYDPARRISAKRLLRHEYFSDVDRSLLPAGDYDGSSLW</sequence>
<keyword evidence="11" id="KW-0539">Nucleus</keyword>
<evidence type="ECO:0000256" key="5">
    <source>
        <dbReference type="ARBA" id="ARBA00022618"/>
    </source>
</evidence>
<evidence type="ECO:0000259" key="16">
    <source>
        <dbReference type="PROSITE" id="PS50011"/>
    </source>
</evidence>
<keyword evidence="5" id="KW-0132">Cell division</keyword>
<dbReference type="PROSITE" id="PS00108">
    <property type="entry name" value="PROTEIN_KINASE_ST"/>
    <property type="match status" value="1"/>
</dbReference>
<dbReference type="GO" id="GO:0007095">
    <property type="term" value="P:mitotic G2 DNA damage checkpoint signaling"/>
    <property type="evidence" value="ECO:0007669"/>
    <property type="project" value="TreeGrafter"/>
</dbReference>
<evidence type="ECO:0000256" key="7">
    <source>
        <dbReference type="ARBA" id="ARBA00022741"/>
    </source>
</evidence>
<evidence type="ECO:0000256" key="11">
    <source>
        <dbReference type="ARBA" id="ARBA00023242"/>
    </source>
</evidence>
<dbReference type="InterPro" id="IPR000719">
    <property type="entry name" value="Prot_kinase_dom"/>
</dbReference>
<evidence type="ECO:0000256" key="1">
    <source>
        <dbReference type="ARBA" id="ARBA00004123"/>
    </source>
</evidence>
<evidence type="ECO:0000256" key="14">
    <source>
        <dbReference type="ARBA" id="ARBA00048367"/>
    </source>
</evidence>
<evidence type="ECO:0000313" key="17">
    <source>
        <dbReference type="WBParaSite" id="GPUH_0000328301-mRNA-1"/>
    </source>
</evidence>
<keyword evidence="6" id="KW-0808">Transferase</keyword>
<dbReference type="PANTHER" id="PTHR24056:SF334">
    <property type="entry name" value="CYCLIN-DEPENDENT KINASE 1"/>
    <property type="match status" value="1"/>
</dbReference>
<comment type="catalytic activity">
    <reaction evidence="13">
        <text>L-threonyl-[protein] + ATP = O-phospho-L-threonyl-[protein] + ADP + H(+)</text>
        <dbReference type="Rhea" id="RHEA:46608"/>
        <dbReference type="Rhea" id="RHEA-COMP:11060"/>
        <dbReference type="Rhea" id="RHEA-COMP:11605"/>
        <dbReference type="ChEBI" id="CHEBI:15378"/>
        <dbReference type="ChEBI" id="CHEBI:30013"/>
        <dbReference type="ChEBI" id="CHEBI:30616"/>
        <dbReference type="ChEBI" id="CHEBI:61977"/>
        <dbReference type="ChEBI" id="CHEBI:456216"/>
        <dbReference type="EC" id="2.7.11.22"/>
    </reaction>
</comment>
<dbReference type="AlphaFoldDB" id="A0A183D3I7"/>
<evidence type="ECO:0000256" key="13">
    <source>
        <dbReference type="ARBA" id="ARBA00047811"/>
    </source>
</evidence>
<dbReference type="SUPFAM" id="SSF56112">
    <property type="entry name" value="Protein kinase-like (PK-like)"/>
    <property type="match status" value="1"/>
</dbReference>
<dbReference type="GO" id="GO:0005634">
    <property type="term" value="C:nucleus"/>
    <property type="evidence" value="ECO:0007669"/>
    <property type="project" value="UniProtKB-SubCell"/>
</dbReference>
<dbReference type="GO" id="GO:0000086">
    <property type="term" value="P:G2/M transition of mitotic cell cycle"/>
    <property type="evidence" value="ECO:0007669"/>
    <property type="project" value="TreeGrafter"/>
</dbReference>
<evidence type="ECO:0000256" key="15">
    <source>
        <dbReference type="ARBA" id="ARBA00049280"/>
    </source>
</evidence>
<evidence type="ECO:0000256" key="9">
    <source>
        <dbReference type="ARBA" id="ARBA00022777"/>
    </source>
</evidence>
<dbReference type="InterPro" id="IPR008271">
    <property type="entry name" value="Ser/Thr_kinase_AS"/>
</dbReference>
<keyword evidence="4" id="KW-0597">Phosphoprotein</keyword>
<name>A0A183D3I7_9BILA</name>
<reference evidence="17" key="1">
    <citation type="submission" date="2016-06" db="UniProtKB">
        <authorList>
            <consortium name="WormBaseParasite"/>
        </authorList>
    </citation>
    <scope>IDENTIFICATION</scope>
</reference>
<evidence type="ECO:0000256" key="4">
    <source>
        <dbReference type="ARBA" id="ARBA00022553"/>
    </source>
</evidence>
<evidence type="ECO:0000256" key="10">
    <source>
        <dbReference type="ARBA" id="ARBA00022840"/>
    </source>
</evidence>
<comment type="catalytic activity">
    <reaction evidence="14">
        <text>L-seryl-[protein] + ATP = O-phospho-L-seryl-[protein] + ADP + H(+)</text>
        <dbReference type="Rhea" id="RHEA:17989"/>
        <dbReference type="Rhea" id="RHEA-COMP:9863"/>
        <dbReference type="Rhea" id="RHEA-COMP:11604"/>
        <dbReference type="ChEBI" id="CHEBI:15378"/>
        <dbReference type="ChEBI" id="CHEBI:29999"/>
        <dbReference type="ChEBI" id="CHEBI:30616"/>
        <dbReference type="ChEBI" id="CHEBI:83421"/>
        <dbReference type="ChEBI" id="CHEBI:456216"/>
        <dbReference type="EC" id="2.7.11.22"/>
    </reaction>
</comment>
<keyword evidence="10" id="KW-0067">ATP-binding</keyword>
<dbReference type="InterPro" id="IPR050108">
    <property type="entry name" value="CDK"/>
</dbReference>
<dbReference type="GO" id="GO:0005524">
    <property type="term" value="F:ATP binding"/>
    <property type="evidence" value="ECO:0007669"/>
    <property type="project" value="UniProtKB-KW"/>
</dbReference>
<protein>
    <submittedName>
        <fullName evidence="17">Protein kinase domain-containing protein</fullName>
    </submittedName>
</protein>
<evidence type="ECO:0000256" key="8">
    <source>
        <dbReference type="ARBA" id="ARBA00022776"/>
    </source>
</evidence>
<evidence type="ECO:0000256" key="3">
    <source>
        <dbReference type="ARBA" id="ARBA00022527"/>
    </source>
</evidence>
<dbReference type="WBParaSite" id="GPUH_0000328301-mRNA-1">
    <property type="protein sequence ID" value="GPUH_0000328301-mRNA-1"/>
    <property type="gene ID" value="GPUH_0000328301"/>
</dbReference>
<keyword evidence="9" id="KW-0418">Kinase</keyword>
<organism evidence="17">
    <name type="scientific">Gongylonema pulchrum</name>
    <dbReference type="NCBI Taxonomy" id="637853"/>
    <lineage>
        <taxon>Eukaryota</taxon>
        <taxon>Metazoa</taxon>
        <taxon>Ecdysozoa</taxon>
        <taxon>Nematoda</taxon>
        <taxon>Chromadorea</taxon>
        <taxon>Rhabditida</taxon>
        <taxon>Spirurina</taxon>
        <taxon>Spiruromorpha</taxon>
        <taxon>Spiruroidea</taxon>
        <taxon>Gongylonematidae</taxon>
        <taxon>Gongylonema</taxon>
    </lineage>
</organism>
<comment type="catalytic activity">
    <reaction evidence="15">
        <text>[DNA-directed RNA polymerase] + ATP = phospho-[DNA-directed RNA polymerase] + ADP + H(+)</text>
        <dbReference type="Rhea" id="RHEA:10216"/>
        <dbReference type="Rhea" id="RHEA-COMP:11321"/>
        <dbReference type="Rhea" id="RHEA-COMP:11322"/>
        <dbReference type="ChEBI" id="CHEBI:15378"/>
        <dbReference type="ChEBI" id="CHEBI:30616"/>
        <dbReference type="ChEBI" id="CHEBI:43176"/>
        <dbReference type="ChEBI" id="CHEBI:68546"/>
        <dbReference type="ChEBI" id="CHEBI:456216"/>
        <dbReference type="EC" id="2.7.11.23"/>
    </reaction>
</comment>
<evidence type="ECO:0000256" key="2">
    <source>
        <dbReference type="ARBA" id="ARBA00006485"/>
    </source>
</evidence>
<dbReference type="Gene3D" id="1.10.510.10">
    <property type="entry name" value="Transferase(Phosphotransferase) domain 1"/>
    <property type="match status" value="1"/>
</dbReference>
<proteinExistence type="inferred from homology"/>
<dbReference type="Pfam" id="PF00069">
    <property type="entry name" value="Pkinase"/>
    <property type="match status" value="1"/>
</dbReference>
<dbReference type="PANTHER" id="PTHR24056">
    <property type="entry name" value="CELL DIVISION PROTEIN KINASE"/>
    <property type="match status" value="1"/>
</dbReference>
<keyword evidence="8" id="KW-0498">Mitosis</keyword>
<feature type="domain" description="Protein kinase" evidence="16">
    <location>
        <begin position="1"/>
        <end position="147"/>
    </location>
</feature>
<dbReference type="SMART" id="SM00220">
    <property type="entry name" value="S_TKc"/>
    <property type="match status" value="1"/>
</dbReference>
<dbReference type="GO" id="GO:0008353">
    <property type="term" value="F:RNA polymerase II CTD heptapeptide repeat kinase activity"/>
    <property type="evidence" value="ECO:0007669"/>
    <property type="project" value="UniProtKB-EC"/>
</dbReference>
<dbReference type="GO" id="GO:0051301">
    <property type="term" value="P:cell division"/>
    <property type="evidence" value="ECO:0007669"/>
    <property type="project" value="UniProtKB-KW"/>
</dbReference>
<keyword evidence="7" id="KW-0547">Nucleotide-binding</keyword>
<accession>A0A183D3I7</accession>
<keyword evidence="12" id="KW-0131">Cell cycle</keyword>
<comment type="similarity">
    <text evidence="2">Belongs to the protein kinase superfamily. CMGC Ser/Thr protein kinase family. CDC2/CDKX subfamily.</text>
</comment>
<evidence type="ECO:0000256" key="12">
    <source>
        <dbReference type="ARBA" id="ARBA00023306"/>
    </source>
</evidence>